<reference evidence="1" key="1">
    <citation type="journal article" date="2022" name="Int. J. Mol. Sci.">
        <title>Draft Genome of Tanacetum Coccineum: Genomic Comparison of Closely Related Tanacetum-Family Plants.</title>
        <authorList>
            <person name="Yamashiro T."/>
            <person name="Shiraishi A."/>
            <person name="Nakayama K."/>
            <person name="Satake H."/>
        </authorList>
    </citation>
    <scope>NUCLEOTIDE SEQUENCE</scope>
</reference>
<reference evidence="1" key="2">
    <citation type="submission" date="2022-01" db="EMBL/GenBank/DDBJ databases">
        <authorList>
            <person name="Yamashiro T."/>
            <person name="Shiraishi A."/>
            <person name="Satake H."/>
            <person name="Nakayama K."/>
        </authorList>
    </citation>
    <scope>NUCLEOTIDE SEQUENCE</scope>
</reference>
<proteinExistence type="predicted"/>
<dbReference type="Proteomes" id="UP001151760">
    <property type="component" value="Unassembled WGS sequence"/>
</dbReference>
<gene>
    <name evidence="1" type="ORF">Tco_1081790</name>
</gene>
<sequence length="96" mass="10295">MVVTVKPNAPFDVVEVVWCDGGGVRIVLVMMWCLLDDGVGVASVVVIVVEMLDGSGGDEVMMDRWCGEWRSAPAVVAENLTRKSDGARNLSVCARV</sequence>
<evidence type="ECO:0000313" key="1">
    <source>
        <dbReference type="EMBL" id="GJT92945.1"/>
    </source>
</evidence>
<comment type="caution">
    <text evidence="1">The sequence shown here is derived from an EMBL/GenBank/DDBJ whole genome shotgun (WGS) entry which is preliminary data.</text>
</comment>
<dbReference type="EMBL" id="BQNB010020157">
    <property type="protein sequence ID" value="GJT92945.1"/>
    <property type="molecule type" value="Genomic_DNA"/>
</dbReference>
<evidence type="ECO:0000313" key="2">
    <source>
        <dbReference type="Proteomes" id="UP001151760"/>
    </source>
</evidence>
<name>A0ABQ5HYX1_9ASTR</name>
<organism evidence="1 2">
    <name type="scientific">Tanacetum coccineum</name>
    <dbReference type="NCBI Taxonomy" id="301880"/>
    <lineage>
        <taxon>Eukaryota</taxon>
        <taxon>Viridiplantae</taxon>
        <taxon>Streptophyta</taxon>
        <taxon>Embryophyta</taxon>
        <taxon>Tracheophyta</taxon>
        <taxon>Spermatophyta</taxon>
        <taxon>Magnoliopsida</taxon>
        <taxon>eudicotyledons</taxon>
        <taxon>Gunneridae</taxon>
        <taxon>Pentapetalae</taxon>
        <taxon>asterids</taxon>
        <taxon>campanulids</taxon>
        <taxon>Asterales</taxon>
        <taxon>Asteraceae</taxon>
        <taxon>Asteroideae</taxon>
        <taxon>Anthemideae</taxon>
        <taxon>Anthemidinae</taxon>
        <taxon>Tanacetum</taxon>
    </lineage>
</organism>
<accession>A0ABQ5HYX1</accession>
<protein>
    <submittedName>
        <fullName evidence="1">Uncharacterized protein</fullName>
    </submittedName>
</protein>
<keyword evidence="2" id="KW-1185">Reference proteome</keyword>